<name>A0A5C1QJJ7_9SPIO</name>
<comment type="function">
    <text evidence="2">Functions as a ribosomal silencing factor. Interacts with ribosomal protein uL14 (rplN), blocking formation of intersubunit bridge B8. Prevents association of the 30S and 50S ribosomal subunits and the formation of functional ribosomes, thus repressing translation.</text>
</comment>
<keyword evidence="4" id="KW-1185">Reference proteome</keyword>
<dbReference type="SUPFAM" id="SSF81301">
    <property type="entry name" value="Nucleotidyltransferase"/>
    <property type="match status" value="1"/>
</dbReference>
<dbReference type="KEGG" id="ock:EXM22_07075"/>
<dbReference type="Gene3D" id="3.30.460.10">
    <property type="entry name" value="Beta Polymerase, domain 2"/>
    <property type="match status" value="1"/>
</dbReference>
<evidence type="ECO:0000256" key="2">
    <source>
        <dbReference type="HAMAP-Rule" id="MF_01477"/>
    </source>
</evidence>
<dbReference type="PANTHER" id="PTHR21043:SF0">
    <property type="entry name" value="MITOCHONDRIAL ASSEMBLY OF RIBOSOMAL LARGE SUBUNIT PROTEIN 1"/>
    <property type="match status" value="1"/>
</dbReference>
<evidence type="ECO:0000313" key="4">
    <source>
        <dbReference type="Proteomes" id="UP000324209"/>
    </source>
</evidence>
<dbReference type="GO" id="GO:0042256">
    <property type="term" value="P:cytosolic ribosome assembly"/>
    <property type="evidence" value="ECO:0007669"/>
    <property type="project" value="UniProtKB-UniRule"/>
</dbReference>
<evidence type="ECO:0000256" key="1">
    <source>
        <dbReference type="ARBA" id="ARBA00010574"/>
    </source>
</evidence>
<evidence type="ECO:0000313" key="3">
    <source>
        <dbReference type="EMBL" id="QEN07761.1"/>
    </source>
</evidence>
<dbReference type="InterPro" id="IPR043519">
    <property type="entry name" value="NT_sf"/>
</dbReference>
<dbReference type="OrthoDB" id="9793681at2"/>
<protein>
    <recommendedName>
        <fullName evidence="2">Ribosomal silencing factor RsfS</fullName>
    </recommendedName>
</protein>
<comment type="similarity">
    <text evidence="1 2">Belongs to the Iojap/RsfS family.</text>
</comment>
<proteinExistence type="inferred from homology"/>
<dbReference type="GO" id="GO:0005737">
    <property type="term" value="C:cytoplasm"/>
    <property type="evidence" value="ECO:0007669"/>
    <property type="project" value="UniProtKB-SubCell"/>
</dbReference>
<dbReference type="EMBL" id="CP036150">
    <property type="protein sequence ID" value="QEN07761.1"/>
    <property type="molecule type" value="Genomic_DNA"/>
</dbReference>
<organism evidence="3 4">
    <name type="scientific">Oceanispirochaeta crateris</name>
    <dbReference type="NCBI Taxonomy" id="2518645"/>
    <lineage>
        <taxon>Bacteria</taxon>
        <taxon>Pseudomonadati</taxon>
        <taxon>Spirochaetota</taxon>
        <taxon>Spirochaetia</taxon>
        <taxon>Spirochaetales</taxon>
        <taxon>Spirochaetaceae</taxon>
        <taxon>Oceanispirochaeta</taxon>
    </lineage>
</organism>
<dbReference type="Proteomes" id="UP000324209">
    <property type="component" value="Chromosome"/>
</dbReference>
<dbReference type="GO" id="GO:0090071">
    <property type="term" value="P:negative regulation of ribosome biogenesis"/>
    <property type="evidence" value="ECO:0007669"/>
    <property type="project" value="UniProtKB-UniRule"/>
</dbReference>
<dbReference type="Pfam" id="PF02410">
    <property type="entry name" value="RsfS"/>
    <property type="match status" value="1"/>
</dbReference>
<dbReference type="PANTHER" id="PTHR21043">
    <property type="entry name" value="IOJAP SUPERFAMILY ORTHOLOG"/>
    <property type="match status" value="1"/>
</dbReference>
<dbReference type="HAMAP" id="MF_01477">
    <property type="entry name" value="Iojap_RsfS"/>
    <property type="match status" value="1"/>
</dbReference>
<keyword evidence="2" id="KW-0963">Cytoplasm</keyword>
<accession>A0A5C1QJJ7</accession>
<dbReference type="GO" id="GO:0043023">
    <property type="term" value="F:ribosomal large subunit binding"/>
    <property type="evidence" value="ECO:0007669"/>
    <property type="project" value="TreeGrafter"/>
</dbReference>
<dbReference type="NCBIfam" id="TIGR00090">
    <property type="entry name" value="rsfS_iojap_ybeB"/>
    <property type="match status" value="1"/>
</dbReference>
<keyword evidence="2" id="KW-0678">Repressor</keyword>
<dbReference type="AlphaFoldDB" id="A0A5C1QJJ7"/>
<gene>
    <name evidence="2 3" type="primary">rsfS</name>
    <name evidence="3" type="ORF">EXM22_07075</name>
</gene>
<comment type="subcellular location">
    <subcellularLocation>
        <location evidence="2">Cytoplasm</location>
    </subcellularLocation>
</comment>
<reference evidence="3 4" key="1">
    <citation type="submission" date="2019-02" db="EMBL/GenBank/DDBJ databases">
        <title>Complete Genome Sequence and Methylome Analysis of free living Spirochaetas.</title>
        <authorList>
            <person name="Fomenkov A."/>
            <person name="Dubinina G."/>
            <person name="Leshcheva N."/>
            <person name="Mikheeva N."/>
            <person name="Grabovich M."/>
            <person name="Vincze T."/>
            <person name="Roberts R.J."/>
        </authorList>
    </citation>
    <scope>NUCLEOTIDE SEQUENCE [LARGE SCALE GENOMIC DNA]</scope>
    <source>
        <strain evidence="3 4">K2</strain>
    </source>
</reference>
<sequence>MDDMLNKKGSDIWSGALNAVQEAKGINPVVLDLVDHCSWTDYMIVVTATSRIHLRGIYQKVLDLLKEDKHLFVRNGKGTKDENQWILMDCGSLVIQIQTAEAREYYDLEGVWFKAERLFTEEDYSSSSSSSSKS</sequence>
<keyword evidence="2" id="KW-0810">Translation regulation</keyword>
<comment type="subunit">
    <text evidence="2">Interacts with ribosomal protein uL14 (rplN).</text>
</comment>
<dbReference type="InterPro" id="IPR004394">
    <property type="entry name" value="Iojap/RsfS/C7orf30"/>
</dbReference>
<dbReference type="GO" id="GO:0017148">
    <property type="term" value="P:negative regulation of translation"/>
    <property type="evidence" value="ECO:0007669"/>
    <property type="project" value="UniProtKB-UniRule"/>
</dbReference>